<keyword evidence="3" id="KW-0812">Transmembrane</keyword>
<evidence type="ECO:0000313" key="5">
    <source>
        <dbReference type="Proteomes" id="UP000440513"/>
    </source>
</evidence>
<keyword evidence="3" id="KW-1133">Transmembrane helix</keyword>
<keyword evidence="1" id="KW-0175">Coiled coil</keyword>
<evidence type="ECO:0000313" key="4">
    <source>
        <dbReference type="EMBL" id="MST67950.1"/>
    </source>
</evidence>
<organism evidence="4 5">
    <name type="scientific">Oliverpabstia intestinalis</name>
    <dbReference type="NCBI Taxonomy" id="2606633"/>
    <lineage>
        <taxon>Bacteria</taxon>
        <taxon>Bacillati</taxon>
        <taxon>Bacillota</taxon>
        <taxon>Clostridia</taxon>
        <taxon>Lachnospirales</taxon>
        <taxon>Lachnospiraceae</taxon>
        <taxon>Oliverpabstia</taxon>
    </lineage>
</organism>
<feature type="transmembrane region" description="Helical" evidence="3">
    <location>
        <begin position="256"/>
        <end position="277"/>
    </location>
</feature>
<evidence type="ECO:0000256" key="2">
    <source>
        <dbReference type="SAM" id="MobiDB-lite"/>
    </source>
</evidence>
<feature type="region of interest" description="Disordered" evidence="2">
    <location>
        <begin position="296"/>
        <end position="327"/>
    </location>
</feature>
<evidence type="ECO:0000256" key="3">
    <source>
        <dbReference type="SAM" id="Phobius"/>
    </source>
</evidence>
<protein>
    <submittedName>
        <fullName evidence="4">Uncharacterized protein</fullName>
    </submittedName>
</protein>
<comment type="caution">
    <text evidence="4">The sequence shown here is derived from an EMBL/GenBank/DDBJ whole genome shotgun (WGS) entry which is preliminary data.</text>
</comment>
<accession>A0A7X2P5M9</accession>
<dbReference type="EMBL" id="VUMS01000063">
    <property type="protein sequence ID" value="MST67950.1"/>
    <property type="molecule type" value="Genomic_DNA"/>
</dbReference>
<proteinExistence type="predicted"/>
<reference evidence="4 5" key="1">
    <citation type="submission" date="2019-08" db="EMBL/GenBank/DDBJ databases">
        <title>In-depth cultivation of the pig gut microbiome towards novel bacterial diversity and tailored functional studies.</title>
        <authorList>
            <person name="Wylensek D."/>
            <person name="Hitch T.C.A."/>
            <person name="Clavel T."/>
        </authorList>
    </citation>
    <scope>NUCLEOTIDE SEQUENCE [LARGE SCALE GENOMIC DNA]</scope>
    <source>
        <strain evidence="4 5">BSM-380-WT-5A</strain>
    </source>
</reference>
<keyword evidence="3" id="KW-0472">Membrane</keyword>
<feature type="compositionally biased region" description="Basic and acidic residues" evidence="2">
    <location>
        <begin position="313"/>
        <end position="327"/>
    </location>
</feature>
<dbReference type="Proteomes" id="UP000440513">
    <property type="component" value="Unassembled WGS sequence"/>
</dbReference>
<keyword evidence="5" id="KW-1185">Reference proteome</keyword>
<sequence>MQILNEQEKRDSLRQLLMDLSKSQDVLKDRKDRRDYYLRLEAIYYNTDSDNYRHFYSDIFACLSLIDADDSLGNLDILAQNMESIKEGYIPINRDEAHNNELIDIRKEIIKLYDHTNLDISRINYTKRMAGETQSELARAKVLIEDLKNKLAESDVARAEAVNHLNTESSKLKEEVRDGQKKMQNEYITILGIFAAIVLAFTGGMTFSSSVLENIDKASIYRMITIVLILGLVLSNLIWLLIDFLRDINGKSIRKWWLIAITDVVLLLGLLLTFLSYKNHWLDVSPRASISTEAEQHIEGNKATINTEDEESETSKSEKEITTNKTD</sequence>
<evidence type="ECO:0000256" key="1">
    <source>
        <dbReference type="SAM" id="Coils"/>
    </source>
</evidence>
<feature type="transmembrane region" description="Helical" evidence="3">
    <location>
        <begin position="220"/>
        <end position="244"/>
    </location>
</feature>
<feature type="coiled-coil region" evidence="1">
    <location>
        <begin position="130"/>
        <end position="182"/>
    </location>
</feature>
<name>A0A7X2P5M9_9FIRM</name>
<gene>
    <name evidence="4" type="ORF">FYJ57_14910</name>
</gene>
<dbReference type="RefSeq" id="WP_154433246.1">
    <property type="nucleotide sequence ID" value="NZ_VUMS01000063.1"/>
</dbReference>
<dbReference type="AlphaFoldDB" id="A0A7X2P5M9"/>
<feature type="transmembrane region" description="Helical" evidence="3">
    <location>
        <begin position="187"/>
        <end position="208"/>
    </location>
</feature>